<name>W9RAN8_9ROSA</name>
<evidence type="ECO:0000313" key="2">
    <source>
        <dbReference type="EMBL" id="EXB44902.1"/>
    </source>
</evidence>
<dbReference type="EMBL" id="KE343883">
    <property type="protein sequence ID" value="EXB44902.1"/>
    <property type="molecule type" value="Genomic_DNA"/>
</dbReference>
<dbReference type="Proteomes" id="UP000030645">
    <property type="component" value="Unassembled WGS sequence"/>
</dbReference>
<proteinExistence type="predicted"/>
<evidence type="ECO:0000256" key="1">
    <source>
        <dbReference type="SAM" id="MobiDB-lite"/>
    </source>
</evidence>
<protein>
    <submittedName>
        <fullName evidence="2">Uncharacterized protein</fullName>
    </submittedName>
</protein>
<accession>W9RAN8</accession>
<evidence type="ECO:0000313" key="3">
    <source>
        <dbReference type="Proteomes" id="UP000030645"/>
    </source>
</evidence>
<dbReference type="AlphaFoldDB" id="W9RAN8"/>
<gene>
    <name evidence="2" type="ORF">L484_026487</name>
</gene>
<feature type="region of interest" description="Disordered" evidence="1">
    <location>
        <begin position="44"/>
        <end position="63"/>
    </location>
</feature>
<reference evidence="3" key="1">
    <citation type="submission" date="2013-01" db="EMBL/GenBank/DDBJ databases">
        <title>Draft Genome Sequence of a Mulberry Tree, Morus notabilis C.K. Schneid.</title>
        <authorList>
            <person name="He N."/>
            <person name="Zhao S."/>
        </authorList>
    </citation>
    <scope>NUCLEOTIDE SEQUENCE</scope>
</reference>
<sequence>MGFYDINQEGAVVARLLPPYSTVVASLTLRVNSLHLLTKRAKCTGKDGIGPTGANGPTPTRLP</sequence>
<organism evidence="2 3">
    <name type="scientific">Morus notabilis</name>
    <dbReference type="NCBI Taxonomy" id="981085"/>
    <lineage>
        <taxon>Eukaryota</taxon>
        <taxon>Viridiplantae</taxon>
        <taxon>Streptophyta</taxon>
        <taxon>Embryophyta</taxon>
        <taxon>Tracheophyta</taxon>
        <taxon>Spermatophyta</taxon>
        <taxon>Magnoliopsida</taxon>
        <taxon>eudicotyledons</taxon>
        <taxon>Gunneridae</taxon>
        <taxon>Pentapetalae</taxon>
        <taxon>rosids</taxon>
        <taxon>fabids</taxon>
        <taxon>Rosales</taxon>
        <taxon>Moraceae</taxon>
        <taxon>Moreae</taxon>
        <taxon>Morus</taxon>
    </lineage>
</organism>
<keyword evidence="3" id="KW-1185">Reference proteome</keyword>